<feature type="transmembrane region" description="Helical" evidence="6">
    <location>
        <begin position="188"/>
        <end position="208"/>
    </location>
</feature>
<feature type="transmembrane region" description="Helical" evidence="6">
    <location>
        <begin position="16"/>
        <end position="36"/>
    </location>
</feature>
<keyword evidence="5 6" id="KW-0472">Membrane</keyword>
<dbReference type="InterPro" id="IPR000620">
    <property type="entry name" value="EamA_dom"/>
</dbReference>
<sequence>MSRHATMKWLRPAKPYFGVIFLQLGYAGMAIIGKSALNKGMSHYTLAVYRNVVATFLFAPLAIIFERRTIMQKMTMSICFKILLLGLLEPVIEQNLYYAGMKYTTATFTTSMSNVLPAITFILAWILRLEKVSIEELHSQAKILGTLVTVGGAMVMTLIGGPVLGLPWTHHIDKRQSINNSNVQHWDIIKGALMITAACFCWSCFYILQAIVLKSYQAGLSLTMLVCMAGAVQGSVLTLIMERKNTGIWSLHWDVNLVAYIYGGLICSGGGYYVSGVVMKERGPVFVTAFNPLSMIIVAFVGSFILDEQLHIGRVLGAVVIVFGLYLVIWGKGNDQTSLAESNEPDAIDQPHALNGVQHVCTNQIAGSQTPPSHFV</sequence>
<reference evidence="8 9" key="1">
    <citation type="submission" date="2024-01" db="EMBL/GenBank/DDBJ databases">
        <title>The complete chloroplast genome sequence of Lithospermum erythrorhizon: insights into the phylogenetic relationship among Boraginaceae species and the maternal lineages of purple gromwells.</title>
        <authorList>
            <person name="Okada T."/>
            <person name="Watanabe K."/>
        </authorList>
    </citation>
    <scope>NUCLEOTIDE SEQUENCE [LARGE SCALE GENOMIC DNA]</scope>
</reference>
<dbReference type="EMBL" id="BAABME010000869">
    <property type="protein sequence ID" value="GAA0146066.1"/>
    <property type="molecule type" value="Genomic_DNA"/>
</dbReference>
<feature type="transmembrane region" description="Helical" evidence="6">
    <location>
        <begin position="147"/>
        <end position="168"/>
    </location>
</feature>
<proteinExistence type="inferred from homology"/>
<dbReference type="Pfam" id="PF00892">
    <property type="entry name" value="EamA"/>
    <property type="match status" value="2"/>
</dbReference>
<feature type="transmembrane region" description="Helical" evidence="6">
    <location>
        <begin position="312"/>
        <end position="330"/>
    </location>
</feature>
<comment type="caution">
    <text evidence="8">The sequence shown here is derived from an EMBL/GenBank/DDBJ whole genome shotgun (WGS) entry which is preliminary data.</text>
</comment>
<evidence type="ECO:0000256" key="2">
    <source>
        <dbReference type="ARBA" id="ARBA00007635"/>
    </source>
</evidence>
<dbReference type="InterPro" id="IPR037185">
    <property type="entry name" value="EmrE-like"/>
</dbReference>
<dbReference type="AlphaFoldDB" id="A0AAV3P4T6"/>
<evidence type="ECO:0000259" key="7">
    <source>
        <dbReference type="Pfam" id="PF00892"/>
    </source>
</evidence>
<evidence type="ECO:0000256" key="1">
    <source>
        <dbReference type="ARBA" id="ARBA00004141"/>
    </source>
</evidence>
<comment type="subcellular location">
    <subcellularLocation>
        <location evidence="1 6">Membrane</location>
        <topology evidence="1 6">Multi-pass membrane protein</topology>
    </subcellularLocation>
</comment>
<dbReference type="InterPro" id="IPR030184">
    <property type="entry name" value="WAT1-related"/>
</dbReference>
<feature type="domain" description="EamA" evidence="7">
    <location>
        <begin position="190"/>
        <end position="329"/>
    </location>
</feature>
<comment type="similarity">
    <text evidence="2 6">Belongs to the drug/metabolite transporter (DMT) superfamily. Plant drug/metabolite exporter (P-DME) (TC 2.A.7.4) family.</text>
</comment>
<evidence type="ECO:0000313" key="9">
    <source>
        <dbReference type="Proteomes" id="UP001454036"/>
    </source>
</evidence>
<feature type="transmembrane region" description="Helical" evidence="6">
    <location>
        <begin position="103"/>
        <end position="127"/>
    </location>
</feature>
<protein>
    <recommendedName>
        <fullName evidence="6">WAT1-related protein</fullName>
    </recommendedName>
</protein>
<feature type="domain" description="EamA" evidence="7">
    <location>
        <begin position="17"/>
        <end position="156"/>
    </location>
</feature>
<keyword evidence="3 6" id="KW-0812">Transmembrane</keyword>
<feature type="transmembrane region" description="Helical" evidence="6">
    <location>
        <begin position="260"/>
        <end position="278"/>
    </location>
</feature>
<name>A0AAV3P4T6_LITER</name>
<feature type="transmembrane region" description="Helical" evidence="6">
    <location>
        <begin position="48"/>
        <end position="66"/>
    </location>
</feature>
<accession>A0AAV3P4T6</accession>
<evidence type="ECO:0000256" key="4">
    <source>
        <dbReference type="ARBA" id="ARBA00022989"/>
    </source>
</evidence>
<organism evidence="8 9">
    <name type="scientific">Lithospermum erythrorhizon</name>
    <name type="common">Purple gromwell</name>
    <name type="synonym">Lithospermum officinale var. erythrorhizon</name>
    <dbReference type="NCBI Taxonomy" id="34254"/>
    <lineage>
        <taxon>Eukaryota</taxon>
        <taxon>Viridiplantae</taxon>
        <taxon>Streptophyta</taxon>
        <taxon>Embryophyta</taxon>
        <taxon>Tracheophyta</taxon>
        <taxon>Spermatophyta</taxon>
        <taxon>Magnoliopsida</taxon>
        <taxon>eudicotyledons</taxon>
        <taxon>Gunneridae</taxon>
        <taxon>Pentapetalae</taxon>
        <taxon>asterids</taxon>
        <taxon>lamiids</taxon>
        <taxon>Boraginales</taxon>
        <taxon>Boraginaceae</taxon>
        <taxon>Boraginoideae</taxon>
        <taxon>Lithospermeae</taxon>
        <taxon>Lithospermum</taxon>
    </lineage>
</organism>
<dbReference type="PANTHER" id="PTHR31218">
    <property type="entry name" value="WAT1-RELATED PROTEIN"/>
    <property type="match status" value="1"/>
</dbReference>
<evidence type="ECO:0000256" key="6">
    <source>
        <dbReference type="RuleBase" id="RU363077"/>
    </source>
</evidence>
<dbReference type="Proteomes" id="UP001454036">
    <property type="component" value="Unassembled WGS sequence"/>
</dbReference>
<dbReference type="GO" id="GO:0016020">
    <property type="term" value="C:membrane"/>
    <property type="evidence" value="ECO:0007669"/>
    <property type="project" value="UniProtKB-SubCell"/>
</dbReference>
<dbReference type="SUPFAM" id="SSF103481">
    <property type="entry name" value="Multidrug resistance efflux transporter EmrE"/>
    <property type="match status" value="2"/>
</dbReference>
<keyword evidence="4 6" id="KW-1133">Transmembrane helix</keyword>
<evidence type="ECO:0000256" key="5">
    <source>
        <dbReference type="ARBA" id="ARBA00023136"/>
    </source>
</evidence>
<evidence type="ECO:0000256" key="3">
    <source>
        <dbReference type="ARBA" id="ARBA00022692"/>
    </source>
</evidence>
<dbReference type="GO" id="GO:0022857">
    <property type="term" value="F:transmembrane transporter activity"/>
    <property type="evidence" value="ECO:0007669"/>
    <property type="project" value="InterPro"/>
</dbReference>
<evidence type="ECO:0000313" key="8">
    <source>
        <dbReference type="EMBL" id="GAA0146066.1"/>
    </source>
</evidence>
<feature type="transmembrane region" description="Helical" evidence="6">
    <location>
        <begin position="220"/>
        <end position="240"/>
    </location>
</feature>
<feature type="transmembrane region" description="Helical" evidence="6">
    <location>
        <begin position="285"/>
        <end position="306"/>
    </location>
</feature>
<gene>
    <name evidence="8" type="ORF">LIER_06106</name>
</gene>
<keyword evidence="9" id="KW-1185">Reference proteome</keyword>
<feature type="transmembrane region" description="Helical" evidence="6">
    <location>
        <begin position="78"/>
        <end position="97"/>
    </location>
</feature>